<evidence type="ECO:0000313" key="1">
    <source>
        <dbReference type="EMBL" id="KAJ8928235.1"/>
    </source>
</evidence>
<gene>
    <name evidence="1" type="ORF">NQ314_019185</name>
</gene>
<accession>A0AAV8WQ50</accession>
<dbReference type="Proteomes" id="UP001162156">
    <property type="component" value="Unassembled WGS sequence"/>
</dbReference>
<organism evidence="1 2">
    <name type="scientific">Rhamnusium bicolor</name>
    <dbReference type="NCBI Taxonomy" id="1586634"/>
    <lineage>
        <taxon>Eukaryota</taxon>
        <taxon>Metazoa</taxon>
        <taxon>Ecdysozoa</taxon>
        <taxon>Arthropoda</taxon>
        <taxon>Hexapoda</taxon>
        <taxon>Insecta</taxon>
        <taxon>Pterygota</taxon>
        <taxon>Neoptera</taxon>
        <taxon>Endopterygota</taxon>
        <taxon>Coleoptera</taxon>
        <taxon>Polyphaga</taxon>
        <taxon>Cucujiformia</taxon>
        <taxon>Chrysomeloidea</taxon>
        <taxon>Cerambycidae</taxon>
        <taxon>Lepturinae</taxon>
        <taxon>Rhagiini</taxon>
        <taxon>Rhamnusium</taxon>
    </lineage>
</organism>
<keyword evidence="2" id="KW-1185">Reference proteome</keyword>
<name>A0AAV8WQ50_9CUCU</name>
<dbReference type="EMBL" id="JANEYF010005422">
    <property type="protein sequence ID" value="KAJ8928235.1"/>
    <property type="molecule type" value="Genomic_DNA"/>
</dbReference>
<protein>
    <submittedName>
        <fullName evidence="1">Uncharacterized protein</fullName>
    </submittedName>
</protein>
<evidence type="ECO:0000313" key="2">
    <source>
        <dbReference type="Proteomes" id="UP001162156"/>
    </source>
</evidence>
<comment type="caution">
    <text evidence="1">The sequence shown here is derived from an EMBL/GenBank/DDBJ whole genome shotgun (WGS) entry which is preliminary data.</text>
</comment>
<sequence>MVISLGESQLEIRDTAKNLGILFDSQLSFTKHVSKIISQSYLKLRHLYQFKDLLQTRIKVQLVETLVLSIFNYGDCLYGPCLNAVDKRRLQVIQNCCVKFAWKVPVREHITSYFKELKMLRLDERRFLHYSCLIKKIIDTQNPSYLYNKIEFRRNAHSRVIPNSNDISIPRHTTAAYETSFSYLVSHIYNQLSPQAFQTSLAYFKEKLKK</sequence>
<dbReference type="AlphaFoldDB" id="A0AAV8WQ50"/>
<reference evidence="1" key="1">
    <citation type="journal article" date="2023" name="Insect Mol. Biol.">
        <title>Genome sequencing provides insights into the evolution of gene families encoding plant cell wall-degrading enzymes in longhorned beetles.</title>
        <authorList>
            <person name="Shin N.R."/>
            <person name="Okamura Y."/>
            <person name="Kirsch R."/>
            <person name="Pauchet Y."/>
        </authorList>
    </citation>
    <scope>NUCLEOTIDE SEQUENCE</scope>
    <source>
        <strain evidence="1">RBIC_L_NR</strain>
    </source>
</reference>
<dbReference type="PRINTS" id="PR01345">
    <property type="entry name" value="CERVTRCPTASE"/>
</dbReference>
<proteinExistence type="predicted"/>